<name>A0A8T2JKB3_9PIPI</name>
<proteinExistence type="predicted"/>
<gene>
    <name evidence="2" type="ORF">GDO86_009777</name>
</gene>
<dbReference type="InterPro" id="IPR036873">
    <property type="entry name" value="Rhodanese-like_dom_sf"/>
</dbReference>
<keyword evidence="3" id="KW-1185">Reference proteome</keyword>
<dbReference type="PANTHER" id="PTHR44086:SF10">
    <property type="entry name" value="THIOSULFATE SULFURTRANSFERASE_RHODANESE-LIKE DOMAIN-CONTAINING PROTEIN 3"/>
    <property type="match status" value="1"/>
</dbReference>
<dbReference type="PANTHER" id="PTHR44086">
    <property type="entry name" value="THIOSULFATE SULFURTRANSFERASE RDL2, MITOCHONDRIAL-RELATED"/>
    <property type="match status" value="1"/>
</dbReference>
<dbReference type="AlphaFoldDB" id="A0A8T2JKB3"/>
<evidence type="ECO:0000259" key="1">
    <source>
        <dbReference type="PROSITE" id="PS50206"/>
    </source>
</evidence>
<dbReference type="EMBL" id="JAACNH010000004">
    <property type="protein sequence ID" value="KAG8444732.1"/>
    <property type="molecule type" value="Genomic_DNA"/>
</dbReference>
<dbReference type="SMART" id="SM00450">
    <property type="entry name" value="RHOD"/>
    <property type="match status" value="1"/>
</dbReference>
<reference evidence="2" key="1">
    <citation type="thesis" date="2020" institute="ProQuest LLC" country="789 East Eisenhower Parkway, Ann Arbor, MI, USA">
        <title>Comparative Genomics and Chromosome Evolution.</title>
        <authorList>
            <person name="Mudd A.B."/>
        </authorList>
    </citation>
    <scope>NUCLEOTIDE SEQUENCE</scope>
    <source>
        <strain evidence="2">Female2</strain>
        <tissue evidence="2">Blood</tissue>
    </source>
</reference>
<evidence type="ECO:0000313" key="3">
    <source>
        <dbReference type="Proteomes" id="UP000812440"/>
    </source>
</evidence>
<dbReference type="Gene3D" id="3.40.250.10">
    <property type="entry name" value="Rhodanese-like domain"/>
    <property type="match status" value="1"/>
</dbReference>
<protein>
    <recommendedName>
        <fullName evidence="1">Rhodanese domain-containing protein</fullName>
    </recommendedName>
</protein>
<dbReference type="OrthoDB" id="566238at2759"/>
<comment type="caution">
    <text evidence="2">The sequence shown here is derived from an EMBL/GenBank/DDBJ whole genome shotgun (WGS) entry which is preliminary data.</text>
</comment>
<dbReference type="InterPro" id="IPR001763">
    <property type="entry name" value="Rhodanese-like_dom"/>
</dbReference>
<evidence type="ECO:0000313" key="2">
    <source>
        <dbReference type="EMBL" id="KAG8444732.1"/>
    </source>
</evidence>
<accession>A0A8T2JKB3</accession>
<organism evidence="2 3">
    <name type="scientific">Hymenochirus boettgeri</name>
    <name type="common">Congo dwarf clawed frog</name>
    <dbReference type="NCBI Taxonomy" id="247094"/>
    <lineage>
        <taxon>Eukaryota</taxon>
        <taxon>Metazoa</taxon>
        <taxon>Chordata</taxon>
        <taxon>Craniata</taxon>
        <taxon>Vertebrata</taxon>
        <taxon>Euteleostomi</taxon>
        <taxon>Amphibia</taxon>
        <taxon>Batrachia</taxon>
        <taxon>Anura</taxon>
        <taxon>Pipoidea</taxon>
        <taxon>Pipidae</taxon>
        <taxon>Pipinae</taxon>
        <taxon>Hymenochirus</taxon>
    </lineage>
</organism>
<dbReference type="Proteomes" id="UP000812440">
    <property type="component" value="Chromosome 5"/>
</dbReference>
<feature type="domain" description="Rhodanese" evidence="1">
    <location>
        <begin position="66"/>
        <end position="168"/>
    </location>
</feature>
<dbReference type="Pfam" id="PF00581">
    <property type="entry name" value="Rhodanese"/>
    <property type="match status" value="1"/>
</dbReference>
<dbReference type="SUPFAM" id="SSF52821">
    <property type="entry name" value="Rhodanese/Cell cycle control phosphatase"/>
    <property type="match status" value="1"/>
</dbReference>
<dbReference type="PROSITE" id="PS50206">
    <property type="entry name" value="RHODANESE_3"/>
    <property type="match status" value="1"/>
</dbReference>
<sequence length="169" mass="19166">MSVWLSRFCLFGRPARALNGVRYSYTGPYLRLSTSRVLCSTWSIVRGFSSVPPQTINYEELKDLLKGKSVFIIDVREPWEVKEYGIIQGSINIPLGDLAPALKMDPKGFEEKYQKKMPNKASTLIFSCLAGIRSKKAVDVAGSLGFDRIHHYAGGFEDWKRNEMPEKKQ</sequence>